<dbReference type="OrthoDB" id="1494062at2"/>
<reference evidence="3" key="1">
    <citation type="submission" date="2015-07" db="EMBL/GenBank/DDBJ databases">
        <authorList>
            <person name="Rodrigo-Torres Lidia"/>
            <person name="Arahal R.David."/>
        </authorList>
    </citation>
    <scope>NUCLEOTIDE SEQUENCE [LARGE SCALE GENOMIC DNA]</scope>
    <source>
        <strain evidence="3">CECT 5112</strain>
    </source>
</reference>
<dbReference type="RefSeq" id="WP_055671076.1">
    <property type="nucleotide sequence ID" value="NZ_CXWD01000004.1"/>
</dbReference>
<dbReference type="Proteomes" id="UP000053235">
    <property type="component" value="Unassembled WGS sequence"/>
</dbReference>
<organism evidence="2 3">
    <name type="scientific">Roseibium alexandrii</name>
    <dbReference type="NCBI Taxonomy" id="388408"/>
    <lineage>
        <taxon>Bacteria</taxon>
        <taxon>Pseudomonadati</taxon>
        <taxon>Pseudomonadota</taxon>
        <taxon>Alphaproteobacteria</taxon>
        <taxon>Hyphomicrobiales</taxon>
        <taxon>Stappiaceae</taxon>
        <taxon>Roseibium</taxon>
    </lineage>
</organism>
<dbReference type="AlphaFoldDB" id="A0A0M6ZYP3"/>
<gene>
    <name evidence="2" type="ORF">LAX5112_01240</name>
</gene>
<proteinExistence type="predicted"/>
<protein>
    <recommendedName>
        <fullName evidence="1">TET-Associated Glycosyltransferase domain-containing protein</fullName>
    </recommendedName>
</protein>
<feature type="domain" description="TET-Associated Glycosyltransferase" evidence="1">
    <location>
        <begin position="7"/>
        <end position="219"/>
    </location>
</feature>
<evidence type="ECO:0000313" key="3">
    <source>
        <dbReference type="Proteomes" id="UP000053235"/>
    </source>
</evidence>
<dbReference type="EMBL" id="CXWD01000004">
    <property type="protein sequence ID" value="CTQ67160.1"/>
    <property type="molecule type" value="Genomic_DNA"/>
</dbReference>
<dbReference type="Pfam" id="PF20691">
    <property type="entry name" value="TAGT"/>
    <property type="match status" value="1"/>
</dbReference>
<name>A0A0M6ZYP3_9HYPH</name>
<keyword evidence="3" id="KW-1185">Reference proteome</keyword>
<evidence type="ECO:0000259" key="1">
    <source>
        <dbReference type="Pfam" id="PF20691"/>
    </source>
</evidence>
<dbReference type="InterPro" id="IPR029044">
    <property type="entry name" value="Nucleotide-diphossugar_trans"/>
</dbReference>
<dbReference type="InterPro" id="IPR049100">
    <property type="entry name" value="TAGT"/>
</dbReference>
<sequence length="304" mass="35238">MWPKPEFPLYIPSKGRAQYMITSKALTRIGVRHSVVVEPQEAKEYRAAAKDLLCDIVVLDLSYKERYELCDDLGLTKSTGPGPARNFIWEHSIAQGHEWHWVMDDNISTFYRLNRNMKTPIGDGTSFHVMEDFVLRYRNVAMAGPNYECFTPRKEKHYPFIANTRIYSCNLIRNDVPFRWRGRYNEDTILSLDMLKAGWCTVQFNAFLQKKLETQLLRGGNTAEFYHAEGEIKPGQKYASGGTTAKSEMLVKVHPDVSRLAWRFGRVHHHVDYRPFRKNRLIKREGLEVPAGTDNYGMSLKVIE</sequence>
<evidence type="ECO:0000313" key="2">
    <source>
        <dbReference type="EMBL" id="CTQ67160.1"/>
    </source>
</evidence>
<accession>A0A0M6ZYP3</accession>
<dbReference type="SUPFAM" id="SSF53448">
    <property type="entry name" value="Nucleotide-diphospho-sugar transferases"/>
    <property type="match status" value="1"/>
</dbReference>
<dbReference type="STRING" id="388408.LAX5112_01240"/>